<dbReference type="Proteomes" id="UP000656548">
    <property type="component" value="Unassembled WGS sequence"/>
</dbReference>
<accession>A0ABR9L0I4</accession>
<sequence>MAGDVGLESLLDYAREDRVGLSVVVAVAGAKAGEGATFAEKTAVLLSVVGDLMDRGAVPGDLVGADRDFVAWPGSKAAVLSRLACEVKALGEEVATGELCWIHDPAAGSALGPDVA</sequence>
<dbReference type="EMBL" id="JADBEJ010000001">
    <property type="protein sequence ID" value="MBE1573866.1"/>
    <property type="molecule type" value="Genomic_DNA"/>
</dbReference>
<comment type="caution">
    <text evidence="1">The sequence shown here is derived from an EMBL/GenBank/DDBJ whole genome shotgun (WGS) entry which is preliminary data.</text>
</comment>
<evidence type="ECO:0000313" key="2">
    <source>
        <dbReference type="Proteomes" id="UP000656548"/>
    </source>
</evidence>
<evidence type="ECO:0000313" key="1">
    <source>
        <dbReference type="EMBL" id="MBE1573866.1"/>
    </source>
</evidence>
<protein>
    <submittedName>
        <fullName evidence="1">Uncharacterized protein</fullName>
    </submittedName>
</protein>
<keyword evidence="2" id="KW-1185">Reference proteome</keyword>
<organism evidence="1 2">
    <name type="scientific">Amycolatopsis roodepoortensis</name>
    <dbReference type="NCBI Taxonomy" id="700274"/>
    <lineage>
        <taxon>Bacteria</taxon>
        <taxon>Bacillati</taxon>
        <taxon>Actinomycetota</taxon>
        <taxon>Actinomycetes</taxon>
        <taxon>Pseudonocardiales</taxon>
        <taxon>Pseudonocardiaceae</taxon>
        <taxon>Amycolatopsis</taxon>
    </lineage>
</organism>
<proteinExistence type="predicted"/>
<reference evidence="1 2" key="1">
    <citation type="submission" date="2020-10" db="EMBL/GenBank/DDBJ databases">
        <title>Sequencing the genomes of 1000 actinobacteria strains.</title>
        <authorList>
            <person name="Klenk H.-P."/>
        </authorList>
    </citation>
    <scope>NUCLEOTIDE SEQUENCE [LARGE SCALE GENOMIC DNA]</scope>
    <source>
        <strain evidence="1 2">DSM 46661</strain>
    </source>
</reference>
<dbReference type="RefSeq" id="WP_192741613.1">
    <property type="nucleotide sequence ID" value="NZ_JADBEJ010000001.1"/>
</dbReference>
<gene>
    <name evidence="1" type="ORF">H4W30_000895</name>
</gene>
<name>A0ABR9L0I4_9PSEU</name>